<dbReference type="InterPro" id="IPR001764">
    <property type="entry name" value="Glyco_hydro_3_N"/>
</dbReference>
<dbReference type="SMART" id="SM01217">
    <property type="entry name" value="Fn3_like"/>
    <property type="match status" value="1"/>
</dbReference>
<dbReference type="STRING" id="218851.A0A2G5C560"/>
<dbReference type="Proteomes" id="UP000230069">
    <property type="component" value="Unassembled WGS sequence"/>
</dbReference>
<keyword evidence="1 4" id="KW-0732">Signal</keyword>
<dbReference type="GO" id="GO:0009044">
    <property type="term" value="F:xylan 1,4-beta-xylosidase activity"/>
    <property type="evidence" value="ECO:0007669"/>
    <property type="project" value="InterPro"/>
</dbReference>
<name>A0A2G5C560_AQUCA</name>
<dbReference type="InterPro" id="IPR036881">
    <property type="entry name" value="Glyco_hydro_3_C_sf"/>
</dbReference>
<dbReference type="AlphaFoldDB" id="A0A2G5C560"/>
<dbReference type="GO" id="GO:0031222">
    <property type="term" value="P:arabinan catabolic process"/>
    <property type="evidence" value="ECO:0007669"/>
    <property type="project" value="TreeGrafter"/>
</dbReference>
<dbReference type="FunFam" id="3.20.20.300:FF:000010">
    <property type="entry name" value="Putative beta-D-xylosidase 5"/>
    <property type="match status" value="1"/>
</dbReference>
<organism evidence="6 7">
    <name type="scientific">Aquilegia coerulea</name>
    <name type="common">Rocky mountain columbine</name>
    <dbReference type="NCBI Taxonomy" id="218851"/>
    <lineage>
        <taxon>Eukaryota</taxon>
        <taxon>Viridiplantae</taxon>
        <taxon>Streptophyta</taxon>
        <taxon>Embryophyta</taxon>
        <taxon>Tracheophyta</taxon>
        <taxon>Spermatophyta</taxon>
        <taxon>Magnoliopsida</taxon>
        <taxon>Ranunculales</taxon>
        <taxon>Ranunculaceae</taxon>
        <taxon>Thalictroideae</taxon>
        <taxon>Aquilegia</taxon>
    </lineage>
</organism>
<dbReference type="Pfam" id="PF14310">
    <property type="entry name" value="Fn3-like"/>
    <property type="match status" value="1"/>
</dbReference>
<dbReference type="InterPro" id="IPR002772">
    <property type="entry name" value="Glyco_hydro_3_C"/>
</dbReference>
<keyword evidence="2" id="KW-0378">Hydrolase</keyword>
<evidence type="ECO:0000256" key="1">
    <source>
        <dbReference type="ARBA" id="ARBA00022729"/>
    </source>
</evidence>
<dbReference type="InterPro" id="IPR013783">
    <property type="entry name" value="Ig-like_fold"/>
</dbReference>
<dbReference type="PANTHER" id="PTHR42721:SF11">
    <property type="entry name" value="BETA-D-XYLOSIDASE 5-RELATED"/>
    <property type="match status" value="1"/>
</dbReference>
<dbReference type="InterPro" id="IPR026891">
    <property type="entry name" value="Fn3-like"/>
</dbReference>
<dbReference type="PANTHER" id="PTHR42721">
    <property type="entry name" value="SUGAR HYDROLASE-RELATED"/>
    <property type="match status" value="1"/>
</dbReference>
<accession>A0A2G5C560</accession>
<keyword evidence="7" id="KW-1185">Reference proteome</keyword>
<feature type="chain" id="PRO_5013646755" description="Fibronectin type III-like domain-containing protein" evidence="4">
    <location>
        <begin position="26"/>
        <end position="821"/>
    </location>
</feature>
<feature type="domain" description="Fibronectin type III-like" evidence="5">
    <location>
        <begin position="718"/>
        <end position="789"/>
    </location>
</feature>
<evidence type="ECO:0000256" key="2">
    <source>
        <dbReference type="ARBA" id="ARBA00022801"/>
    </source>
</evidence>
<dbReference type="InParanoid" id="A0A2G5C560"/>
<evidence type="ECO:0000256" key="4">
    <source>
        <dbReference type="SAM" id="SignalP"/>
    </source>
</evidence>
<gene>
    <name evidence="6" type="ORF">AQUCO_09300013v1</name>
</gene>
<reference evidence="6 7" key="1">
    <citation type="submission" date="2017-09" db="EMBL/GenBank/DDBJ databases">
        <title>WGS assembly of Aquilegia coerulea Goldsmith.</title>
        <authorList>
            <person name="Hodges S."/>
            <person name="Kramer E."/>
            <person name="Nordborg M."/>
            <person name="Tomkins J."/>
            <person name="Borevitz J."/>
            <person name="Derieg N."/>
            <person name="Yan J."/>
            <person name="Mihaltcheva S."/>
            <person name="Hayes R.D."/>
            <person name="Rokhsar D."/>
        </authorList>
    </citation>
    <scope>NUCLEOTIDE SEQUENCE [LARGE SCALE GENOMIC DNA]</scope>
    <source>
        <strain evidence="7">cv. Goldsmith</strain>
    </source>
</reference>
<proteinExistence type="predicted"/>
<dbReference type="InterPro" id="IPR044993">
    <property type="entry name" value="BXL"/>
</dbReference>
<dbReference type="Pfam" id="PF01915">
    <property type="entry name" value="Glyco_hydro_3_C"/>
    <property type="match status" value="1"/>
</dbReference>
<protein>
    <recommendedName>
        <fullName evidence="5">Fibronectin type III-like domain-containing protein</fullName>
    </recommendedName>
</protein>
<evidence type="ECO:0000259" key="5">
    <source>
        <dbReference type="SMART" id="SM01217"/>
    </source>
</evidence>
<dbReference type="InterPro" id="IPR017853">
    <property type="entry name" value="GH"/>
</dbReference>
<dbReference type="GO" id="GO:0045493">
    <property type="term" value="P:xylan catabolic process"/>
    <property type="evidence" value="ECO:0007669"/>
    <property type="project" value="InterPro"/>
</dbReference>
<evidence type="ECO:0000256" key="3">
    <source>
        <dbReference type="ARBA" id="ARBA00023295"/>
    </source>
</evidence>
<feature type="signal peptide" evidence="4">
    <location>
        <begin position="1"/>
        <end position="25"/>
    </location>
</feature>
<dbReference type="GO" id="GO:0046556">
    <property type="term" value="F:alpha-L-arabinofuranosidase activity"/>
    <property type="evidence" value="ECO:0007669"/>
    <property type="project" value="TreeGrafter"/>
</dbReference>
<evidence type="ECO:0000313" key="6">
    <source>
        <dbReference type="EMBL" id="PIA26422.1"/>
    </source>
</evidence>
<dbReference type="Gene3D" id="3.40.50.1700">
    <property type="entry name" value="Glycoside hydrolase family 3 C-terminal domain"/>
    <property type="match status" value="1"/>
</dbReference>
<dbReference type="EMBL" id="KZ305110">
    <property type="protein sequence ID" value="PIA26422.1"/>
    <property type="molecule type" value="Genomic_DNA"/>
</dbReference>
<dbReference type="Gene3D" id="3.20.20.300">
    <property type="entry name" value="Glycoside hydrolase, family 3, N-terminal domain"/>
    <property type="match status" value="1"/>
</dbReference>
<dbReference type="SUPFAM" id="SSF52279">
    <property type="entry name" value="Beta-D-glucan exohydrolase, C-terminal domain"/>
    <property type="match status" value="1"/>
</dbReference>
<dbReference type="Pfam" id="PF00933">
    <property type="entry name" value="Glyco_hydro_3"/>
    <property type="match status" value="1"/>
</dbReference>
<dbReference type="SUPFAM" id="SSF51445">
    <property type="entry name" value="(Trans)glycosidases"/>
    <property type="match status" value="1"/>
</dbReference>
<dbReference type="OrthoDB" id="47059at2759"/>
<sequence>MAAASILQLLFSLHFLFVLFAYVKGGPIVVCDTRALAELGYDPIKLHFCDKSLPYQVRAKDLVGRLTLDEKIAQLGDKAEGVKRLHIPAYNWRSEALHGVSDVGFGTHFDDTIRAATSFPTVLLTAASFNETLWKAVGEAISDEARAMHNVGLSGLTFWSPNVNVATDPRWGRIQETAGEDPFLVSRYGVNYVRGLQDVKGYINVPDKNSRPLKVAACCKYYTPYDMEKWTADPTKKTDRYHFDAQVPDRDMLETYNYPFEMCVKEGDVASIMCSYNRVNGIPTCADPKLLNSTVRGLWGLNGYIVDDCDWVVATVLIPERYRNDTPADAISQAFRAGVDLDCRGNYSPHYMMDAITQGKLSEAEIDHALINLYVVLMRLGWFDGSPGDYLHLGQNDVCSKENLELAAEAARQGIVLLLNDNSLPLPLNYSTPDGSGRKPTVAVVGPHANATTAMLGNYALKTGTACRYVTPLDAIQGYANVKYAPGCLDVNCEDTSGFQEAAKATDGTDATFLFLGLDLSYEDEDSDRQNLYLPKNQIALLDAVFKEPYPSLLVIVVLSGGGVDLSDWGSKVHAILWAGYPGAEGGQAIADILFGKHDPAGRLPISWYKGDYTNKLPMTSMQLRPNPALGYPGRTYKFCTDDGIVFPFGFGMSYTTFNYTISAPKSVSIELPETQKCIHIANPTEDCPSILVANSKCTEMVKIVVTVMNIGQRNGAHVVVLFSSPPDNIGGTLPRKRVVGFQRVFIKSGESLPVEFNLNVCKSFSFISEDANELLPAGDHSIAAGNDFTGGLVFTESAVSTKISIMIHQGTSQTRRIDHL</sequence>
<keyword evidence="3" id="KW-0326">Glycosidase</keyword>
<evidence type="ECO:0000313" key="7">
    <source>
        <dbReference type="Proteomes" id="UP000230069"/>
    </source>
</evidence>
<dbReference type="InterPro" id="IPR036962">
    <property type="entry name" value="Glyco_hydro_3_N_sf"/>
</dbReference>
<dbReference type="Gene3D" id="2.60.40.10">
    <property type="entry name" value="Immunoglobulins"/>
    <property type="match status" value="1"/>
</dbReference>